<dbReference type="GO" id="GO:0016747">
    <property type="term" value="F:acyltransferase activity, transferring groups other than amino-acyl groups"/>
    <property type="evidence" value="ECO:0007669"/>
    <property type="project" value="InterPro"/>
</dbReference>
<evidence type="ECO:0000256" key="2">
    <source>
        <dbReference type="ARBA" id="ARBA00023315"/>
    </source>
</evidence>
<dbReference type="Pfam" id="PF00583">
    <property type="entry name" value="Acetyltransf_1"/>
    <property type="match status" value="1"/>
</dbReference>
<dbReference type="OrthoDB" id="9811979at2"/>
<keyword evidence="1 4" id="KW-0808">Transferase</keyword>
<dbReference type="PROSITE" id="PS51186">
    <property type="entry name" value="GNAT"/>
    <property type="match status" value="1"/>
</dbReference>
<dbReference type="InterPro" id="IPR016181">
    <property type="entry name" value="Acyl_CoA_acyltransferase"/>
</dbReference>
<proteinExistence type="predicted"/>
<dbReference type="PANTHER" id="PTHR43877">
    <property type="entry name" value="AMINOALKYLPHOSPHONATE N-ACETYLTRANSFERASE-RELATED-RELATED"/>
    <property type="match status" value="1"/>
</dbReference>
<dbReference type="Proteomes" id="UP000002949">
    <property type="component" value="Unassembled WGS sequence"/>
</dbReference>
<dbReference type="AlphaFoldDB" id="G6YJF5"/>
<keyword evidence="5" id="KW-1185">Reference proteome</keyword>
<evidence type="ECO:0000259" key="3">
    <source>
        <dbReference type="PROSITE" id="PS51186"/>
    </source>
</evidence>
<gene>
    <name evidence="4" type="ORF">MEA186_30662</name>
</gene>
<feature type="domain" description="N-acetyltransferase" evidence="3">
    <location>
        <begin position="6"/>
        <end position="153"/>
    </location>
</feature>
<dbReference type="eggNOG" id="COG0456">
    <property type="taxonomic scope" value="Bacteria"/>
</dbReference>
<evidence type="ECO:0000313" key="5">
    <source>
        <dbReference type="Proteomes" id="UP000002949"/>
    </source>
</evidence>
<dbReference type="CDD" id="cd04301">
    <property type="entry name" value="NAT_SF"/>
    <property type="match status" value="1"/>
</dbReference>
<dbReference type="InterPro" id="IPR000182">
    <property type="entry name" value="GNAT_dom"/>
</dbReference>
<dbReference type="STRING" id="1082933.A6B35_16785"/>
<name>G6YJF5_9HYPH</name>
<dbReference type="SUPFAM" id="SSF55729">
    <property type="entry name" value="Acyl-CoA N-acyltransferases (Nat)"/>
    <property type="match status" value="1"/>
</dbReference>
<evidence type="ECO:0000313" key="4">
    <source>
        <dbReference type="EMBL" id="EHH05149.1"/>
    </source>
</evidence>
<accession>G6YJF5</accession>
<organism evidence="4 5">
    <name type="scientific">Mesorhizobium amorphae CCNWGS0123</name>
    <dbReference type="NCBI Taxonomy" id="1082933"/>
    <lineage>
        <taxon>Bacteria</taxon>
        <taxon>Pseudomonadati</taxon>
        <taxon>Pseudomonadota</taxon>
        <taxon>Alphaproteobacteria</taxon>
        <taxon>Hyphomicrobiales</taxon>
        <taxon>Phyllobacteriaceae</taxon>
        <taxon>Mesorhizobium</taxon>
    </lineage>
</organism>
<evidence type="ECO:0000256" key="1">
    <source>
        <dbReference type="ARBA" id="ARBA00022679"/>
    </source>
</evidence>
<keyword evidence="2" id="KW-0012">Acyltransferase</keyword>
<dbReference type="PATRIC" id="fig|1082933.3.peg.5959"/>
<protein>
    <submittedName>
        <fullName evidence="4">GCN5-like N-acetyltransferase</fullName>
    </submittedName>
</protein>
<dbReference type="PANTHER" id="PTHR43877:SF2">
    <property type="entry name" value="AMINOALKYLPHOSPHONATE N-ACETYLTRANSFERASE-RELATED"/>
    <property type="match status" value="1"/>
</dbReference>
<dbReference type="Gene3D" id="3.40.630.30">
    <property type="match status" value="1"/>
</dbReference>
<reference evidence="4 5" key="1">
    <citation type="journal article" date="2012" name="J. Bacteriol.">
        <title>Draft Genome Sequence of Plant Growth-Promoting Rhizobium Mesorhizobium amorphae, Isolated from Zinc-Lead Mine Tailings.</title>
        <authorList>
            <person name="Hao X."/>
            <person name="Lin Y."/>
            <person name="Johnstone L."/>
            <person name="Baltrus D.A."/>
            <person name="Miller S.J."/>
            <person name="Wei G."/>
            <person name="Rensing C."/>
        </authorList>
    </citation>
    <scope>NUCLEOTIDE SEQUENCE [LARGE SCALE GENOMIC DNA]</scope>
    <source>
        <strain evidence="4 5">CCNWGS0123</strain>
    </source>
</reference>
<dbReference type="EMBL" id="AGSN01000217">
    <property type="protein sequence ID" value="EHH05149.1"/>
    <property type="molecule type" value="Genomic_DNA"/>
</dbReference>
<dbReference type="RefSeq" id="WP_006205918.1">
    <property type="nucleotide sequence ID" value="NZ_AGSN01000217.1"/>
</dbReference>
<dbReference type="KEGG" id="mamo:A6B35_16785"/>
<sequence length="153" mass="17302">MTDLSIQFRPAEPADAAAIRDIVRAAYARWVPVIGREPLPMRADYDKAVREHRFDLAIEKGEIVGLIETMRHEDHIWIENLAVAPDAQGRGIGRLLLDRAERRAVEAGCAELRLLTNGAFEANVLLYRKHGYAIDREEEFMNGITVYMSKTLA</sequence>
<dbReference type="InterPro" id="IPR050832">
    <property type="entry name" value="Bact_Acetyltransf"/>
</dbReference>